<name>A0AAW4MR16_9FIRM</name>
<keyword evidence="5" id="KW-1185">Reference proteome</keyword>
<accession>A0AAW4MR16</accession>
<evidence type="ECO:0000313" key="5">
    <source>
        <dbReference type="Proteomes" id="UP001197492"/>
    </source>
</evidence>
<evidence type="ECO:0000256" key="1">
    <source>
        <dbReference type="SAM" id="Phobius"/>
    </source>
</evidence>
<dbReference type="Proteomes" id="UP001196408">
    <property type="component" value="Unassembled WGS sequence"/>
</dbReference>
<dbReference type="AlphaFoldDB" id="A0AAW4MR16"/>
<feature type="transmembrane region" description="Helical" evidence="1">
    <location>
        <begin position="65"/>
        <end position="82"/>
    </location>
</feature>
<evidence type="ECO:0000313" key="3">
    <source>
        <dbReference type="EMBL" id="MBV3393614.1"/>
    </source>
</evidence>
<proteinExistence type="predicted"/>
<reference evidence="2 5" key="1">
    <citation type="submission" date="2021-06" db="EMBL/GenBank/DDBJ databases">
        <title>Collection of gut derived symbiotic bacterial strains cultured from healthy donors.</title>
        <authorList>
            <person name="Lin H."/>
            <person name="Littmann E."/>
            <person name="Pamer E.G."/>
        </authorList>
    </citation>
    <scope>NUCLEOTIDE SEQUENCE</scope>
    <source>
        <strain evidence="3 5">MSK.21.70</strain>
        <strain evidence="2">MSK.21.82</strain>
    </source>
</reference>
<keyword evidence="1" id="KW-1133">Transmembrane helix</keyword>
<protein>
    <recommendedName>
        <fullName evidence="6">Cobalt transport protein</fullName>
    </recommendedName>
</protein>
<dbReference type="EMBL" id="JAHOEL010000093">
    <property type="protein sequence ID" value="MBV3393614.1"/>
    <property type="molecule type" value="Genomic_DNA"/>
</dbReference>
<comment type="caution">
    <text evidence="2">The sequence shown here is derived from an EMBL/GenBank/DDBJ whole genome shotgun (WGS) entry which is preliminary data.</text>
</comment>
<feature type="transmembrane region" description="Helical" evidence="1">
    <location>
        <begin position="37"/>
        <end position="53"/>
    </location>
</feature>
<organism evidence="2 4">
    <name type="scientific">Catenibacterium mitsuokai</name>
    <dbReference type="NCBI Taxonomy" id="100886"/>
    <lineage>
        <taxon>Bacteria</taxon>
        <taxon>Bacillati</taxon>
        <taxon>Bacillota</taxon>
        <taxon>Erysipelotrichia</taxon>
        <taxon>Erysipelotrichales</taxon>
        <taxon>Coprobacillaceae</taxon>
        <taxon>Catenibacterium</taxon>
    </lineage>
</organism>
<evidence type="ECO:0000313" key="4">
    <source>
        <dbReference type="Proteomes" id="UP001196408"/>
    </source>
</evidence>
<gene>
    <name evidence="2" type="ORF">KSV97_05340</name>
    <name evidence="3" type="ORF">KSW06_10240</name>
</gene>
<keyword evidence="1" id="KW-0472">Membrane</keyword>
<dbReference type="Proteomes" id="UP001197492">
    <property type="component" value="Unassembled WGS sequence"/>
</dbReference>
<evidence type="ECO:0000313" key="2">
    <source>
        <dbReference type="EMBL" id="MBV3382656.1"/>
    </source>
</evidence>
<feature type="transmembrane region" description="Helical" evidence="1">
    <location>
        <begin position="12"/>
        <end position="31"/>
    </location>
</feature>
<evidence type="ECO:0008006" key="6">
    <source>
        <dbReference type="Google" id="ProtNLM"/>
    </source>
</evidence>
<keyword evidence="1" id="KW-0812">Transmembrane</keyword>
<sequence>MKKIKSILLPKKPLYLITVLICILSYCSRFLPSRIAPNFLIFLTMMTGLPFYLDKAESKKTKIGWFVFTIIAVIFEVFIVYVL</sequence>
<dbReference type="RefSeq" id="WP_217747511.1">
    <property type="nucleotide sequence ID" value="NZ_JAHOEB010000036.1"/>
</dbReference>
<dbReference type="EMBL" id="JAHOEF010000025">
    <property type="protein sequence ID" value="MBV3382656.1"/>
    <property type="molecule type" value="Genomic_DNA"/>
</dbReference>